<protein>
    <recommendedName>
        <fullName evidence="4">Protein POLYCHOME</fullName>
    </recommendedName>
</protein>
<evidence type="ECO:0000313" key="3">
    <source>
        <dbReference type="Proteomes" id="UP000027120"/>
    </source>
</evidence>
<accession>A0A067EQA5</accession>
<dbReference type="PaxDb" id="2711-XP_006490034.1"/>
<dbReference type="SMR" id="A0A067EQA5"/>
<dbReference type="GO" id="GO:0051783">
    <property type="term" value="P:regulation of nuclear division"/>
    <property type="evidence" value="ECO:0007669"/>
    <property type="project" value="InterPro"/>
</dbReference>
<gene>
    <name evidence="2" type="ORF">CISIN_1g025410mg</name>
</gene>
<evidence type="ECO:0000313" key="2">
    <source>
        <dbReference type="EMBL" id="KDO57268.1"/>
    </source>
</evidence>
<name>A0A067EQA5_CITSI</name>
<dbReference type="EMBL" id="KK784964">
    <property type="protein sequence ID" value="KDO57268.1"/>
    <property type="molecule type" value="Genomic_DNA"/>
</dbReference>
<keyword evidence="3" id="KW-1185">Reference proteome</keyword>
<evidence type="ECO:0008006" key="4">
    <source>
        <dbReference type="Google" id="ProtNLM"/>
    </source>
</evidence>
<dbReference type="Proteomes" id="UP000027120">
    <property type="component" value="Unassembled WGS sequence"/>
</dbReference>
<dbReference type="InterPro" id="IPR034590">
    <property type="entry name" value="POLYCHOME/GIG1"/>
</dbReference>
<dbReference type="PANTHER" id="PTHR35119:SF1">
    <property type="entry name" value="PROTEIN POLYCHOME"/>
    <property type="match status" value="1"/>
</dbReference>
<proteinExistence type="predicted"/>
<evidence type="ECO:0000256" key="1">
    <source>
        <dbReference type="SAM" id="MobiDB-lite"/>
    </source>
</evidence>
<dbReference type="AlphaFoldDB" id="A0A067EQA5"/>
<organism evidence="2 3">
    <name type="scientific">Citrus sinensis</name>
    <name type="common">Sweet orange</name>
    <name type="synonym">Citrus aurantium var. sinensis</name>
    <dbReference type="NCBI Taxonomy" id="2711"/>
    <lineage>
        <taxon>Eukaryota</taxon>
        <taxon>Viridiplantae</taxon>
        <taxon>Streptophyta</taxon>
        <taxon>Embryophyta</taxon>
        <taxon>Tracheophyta</taxon>
        <taxon>Spermatophyta</taxon>
        <taxon>Magnoliopsida</taxon>
        <taxon>eudicotyledons</taxon>
        <taxon>Gunneridae</taxon>
        <taxon>Pentapetalae</taxon>
        <taxon>rosids</taxon>
        <taxon>malvids</taxon>
        <taxon>Sapindales</taxon>
        <taxon>Rutaceae</taxon>
        <taxon>Aurantioideae</taxon>
        <taxon>Citrus</taxon>
    </lineage>
</organism>
<sequence length="253" mass="27386">MPEARDRLVRPVDVAVVFAQRRQGVLGILQDEPESASNPLGSPLGRAAAATPRVQTRVAGRGGGLGTPRSGVVRGRRNAFGSATVTRGPIGRENTPAGSAARRGRTVLPSWYPRTPLRDITAVVRAIERRRAHLGEVEGLQMESPMSHSQRGNDSFVPLSGAPPEHNISMMTPTPTLSVKACPPSIGKVPKILLDITNQAGAELESLTPQKKLLNSIDKVEKVVMEELNKLKRIPTAKKAEREKRVRTLMSIR</sequence>
<feature type="region of interest" description="Disordered" evidence="1">
    <location>
        <begin position="83"/>
        <end position="102"/>
    </location>
</feature>
<dbReference type="STRING" id="2711.A0A067EQA5"/>
<reference evidence="2 3" key="1">
    <citation type="submission" date="2014-04" db="EMBL/GenBank/DDBJ databases">
        <authorList>
            <consortium name="International Citrus Genome Consortium"/>
            <person name="Gmitter F."/>
            <person name="Chen C."/>
            <person name="Farmerie W."/>
            <person name="Harkins T."/>
            <person name="Desany B."/>
            <person name="Mohiuddin M."/>
            <person name="Kodira C."/>
            <person name="Borodovsky M."/>
            <person name="Lomsadze A."/>
            <person name="Burns P."/>
            <person name="Jenkins J."/>
            <person name="Prochnik S."/>
            <person name="Shu S."/>
            <person name="Chapman J."/>
            <person name="Pitluck S."/>
            <person name="Schmutz J."/>
            <person name="Rokhsar D."/>
        </authorList>
    </citation>
    <scope>NUCLEOTIDE SEQUENCE</scope>
</reference>
<dbReference type="eggNOG" id="ENOG502RZ6Y">
    <property type="taxonomic scope" value="Eukaryota"/>
</dbReference>
<dbReference type="PANTHER" id="PTHR35119">
    <property type="entry name" value="PROTEIN POLYCHOME"/>
    <property type="match status" value="1"/>
</dbReference>
<dbReference type="GO" id="GO:0005634">
    <property type="term" value="C:nucleus"/>
    <property type="evidence" value="ECO:0007669"/>
    <property type="project" value="InterPro"/>
</dbReference>